<dbReference type="AlphaFoldDB" id="A0A8T0HMG7"/>
<dbReference type="EMBL" id="CM026426">
    <property type="protein sequence ID" value="KAG0572016.1"/>
    <property type="molecule type" value="Genomic_DNA"/>
</dbReference>
<evidence type="ECO:0000313" key="2">
    <source>
        <dbReference type="Proteomes" id="UP000822688"/>
    </source>
</evidence>
<comment type="caution">
    <text evidence="1">The sequence shown here is derived from an EMBL/GenBank/DDBJ whole genome shotgun (WGS) entry which is preliminary data.</text>
</comment>
<gene>
    <name evidence="1" type="ORF">KC19_VG062000</name>
</gene>
<name>A0A8T0HMG7_CERPU</name>
<evidence type="ECO:0000313" key="1">
    <source>
        <dbReference type="EMBL" id="KAG0572016.1"/>
    </source>
</evidence>
<reference evidence="1" key="1">
    <citation type="submission" date="2020-06" db="EMBL/GenBank/DDBJ databases">
        <title>WGS assembly of Ceratodon purpureus strain R40.</title>
        <authorList>
            <person name="Carey S.B."/>
            <person name="Jenkins J."/>
            <person name="Shu S."/>
            <person name="Lovell J.T."/>
            <person name="Sreedasyam A."/>
            <person name="Maumus F."/>
            <person name="Tiley G.P."/>
            <person name="Fernandez-Pozo N."/>
            <person name="Barry K."/>
            <person name="Chen C."/>
            <person name="Wang M."/>
            <person name="Lipzen A."/>
            <person name="Daum C."/>
            <person name="Saski C.A."/>
            <person name="Payton A.C."/>
            <person name="Mcbreen J.C."/>
            <person name="Conrad R.E."/>
            <person name="Kollar L.M."/>
            <person name="Olsson S."/>
            <person name="Huttunen S."/>
            <person name="Landis J.B."/>
            <person name="Wickett N.J."/>
            <person name="Johnson M.G."/>
            <person name="Rensing S.A."/>
            <person name="Grimwood J."/>
            <person name="Schmutz J."/>
            <person name="Mcdaniel S.F."/>
        </authorList>
    </citation>
    <scope>NUCLEOTIDE SEQUENCE</scope>
    <source>
        <strain evidence="1">R40</strain>
    </source>
</reference>
<organism evidence="1 2">
    <name type="scientific">Ceratodon purpureus</name>
    <name type="common">Fire moss</name>
    <name type="synonym">Dicranum purpureum</name>
    <dbReference type="NCBI Taxonomy" id="3225"/>
    <lineage>
        <taxon>Eukaryota</taxon>
        <taxon>Viridiplantae</taxon>
        <taxon>Streptophyta</taxon>
        <taxon>Embryophyta</taxon>
        <taxon>Bryophyta</taxon>
        <taxon>Bryophytina</taxon>
        <taxon>Bryopsida</taxon>
        <taxon>Dicranidae</taxon>
        <taxon>Pseudoditrichales</taxon>
        <taxon>Ditrichaceae</taxon>
        <taxon>Ceratodon</taxon>
    </lineage>
</organism>
<accession>A0A8T0HMG7</accession>
<protein>
    <submittedName>
        <fullName evidence="1">Uncharacterized protein</fullName>
    </submittedName>
</protein>
<proteinExistence type="predicted"/>
<keyword evidence="2" id="KW-1185">Reference proteome</keyword>
<sequence>MKGLLRQRFPRIQGRERTTQTYASPHEARREATCISRTGSTYHLLICVLVLVKGKHVQKFSARGSPKNLKWWVPCSSCTLWIKGPSGLLARDGKSRCA</sequence>
<dbReference type="Proteomes" id="UP000822688">
    <property type="component" value="Chromosome V"/>
</dbReference>